<proteinExistence type="predicted"/>
<reference evidence="1" key="2">
    <citation type="submission" date="2021-03" db="UniProtKB">
        <authorList>
            <consortium name="EnsemblPlants"/>
        </authorList>
    </citation>
    <scope>IDENTIFICATION</scope>
</reference>
<dbReference type="AlphaFoldDB" id="A0A803NJ86"/>
<keyword evidence="2" id="KW-1185">Reference proteome</keyword>
<dbReference type="EnsemblPlants" id="evm.model.01.1973">
    <property type="protein sequence ID" value="cds.evm.model.01.1973"/>
    <property type="gene ID" value="evm.TU.01.1973"/>
</dbReference>
<accession>A0A803NJ86</accession>
<dbReference type="Gramene" id="evm.model.01.1973">
    <property type="protein sequence ID" value="cds.evm.model.01.1973"/>
    <property type="gene ID" value="evm.TU.01.1973"/>
</dbReference>
<evidence type="ECO:0000313" key="1">
    <source>
        <dbReference type="EnsemblPlants" id="cds.evm.model.01.1973"/>
    </source>
</evidence>
<name>A0A803NJ86_CANSA</name>
<sequence length="165" mass="17748">MYDWIVNSTTAKGVKHRLPYPSLINRVVKMGFPLVFEHDKILPVPTLGKSFSPVCGKPLPLSVMDVPTTGEALAFNVPSSLTVPSVPLEGQCRFEKVVIDVLSAMTEVLKSTEARPDVHTDGDFSSSSIGDGAFSVHSLMLSPSNMDVDPSVADIHDPSILESNV</sequence>
<protein>
    <submittedName>
        <fullName evidence="1">Uncharacterized protein</fullName>
    </submittedName>
</protein>
<organism evidence="1 2">
    <name type="scientific">Cannabis sativa</name>
    <name type="common">Hemp</name>
    <name type="synonym">Marijuana</name>
    <dbReference type="NCBI Taxonomy" id="3483"/>
    <lineage>
        <taxon>Eukaryota</taxon>
        <taxon>Viridiplantae</taxon>
        <taxon>Streptophyta</taxon>
        <taxon>Embryophyta</taxon>
        <taxon>Tracheophyta</taxon>
        <taxon>Spermatophyta</taxon>
        <taxon>Magnoliopsida</taxon>
        <taxon>eudicotyledons</taxon>
        <taxon>Gunneridae</taxon>
        <taxon>Pentapetalae</taxon>
        <taxon>rosids</taxon>
        <taxon>fabids</taxon>
        <taxon>Rosales</taxon>
        <taxon>Cannabaceae</taxon>
        <taxon>Cannabis</taxon>
    </lineage>
</organism>
<dbReference type="Proteomes" id="UP000596661">
    <property type="component" value="Chromosome 1"/>
</dbReference>
<reference evidence="1" key="1">
    <citation type="submission" date="2018-11" db="EMBL/GenBank/DDBJ databases">
        <authorList>
            <person name="Grassa J C."/>
        </authorList>
    </citation>
    <scope>NUCLEOTIDE SEQUENCE [LARGE SCALE GENOMIC DNA]</scope>
</reference>
<evidence type="ECO:0000313" key="2">
    <source>
        <dbReference type="Proteomes" id="UP000596661"/>
    </source>
</evidence>
<dbReference type="EMBL" id="UZAU01000054">
    <property type="status" value="NOT_ANNOTATED_CDS"/>
    <property type="molecule type" value="Genomic_DNA"/>
</dbReference>